<feature type="chain" id="PRO_5013252445" evidence="3">
    <location>
        <begin position="21"/>
        <end position="358"/>
    </location>
</feature>
<name>A0A1W0WKC2_HYPEX</name>
<keyword evidence="3" id="KW-0732">Signal</keyword>
<evidence type="ECO:0000256" key="2">
    <source>
        <dbReference type="SAM" id="Phobius"/>
    </source>
</evidence>
<evidence type="ECO:0000313" key="5">
    <source>
        <dbReference type="Proteomes" id="UP000192578"/>
    </source>
</evidence>
<dbReference type="EMBL" id="MTYJ01000086">
    <property type="protein sequence ID" value="OQV15655.1"/>
    <property type="molecule type" value="Genomic_DNA"/>
</dbReference>
<accession>A0A1W0WKC2</accession>
<dbReference type="OrthoDB" id="10069107at2759"/>
<evidence type="ECO:0000256" key="3">
    <source>
        <dbReference type="SAM" id="SignalP"/>
    </source>
</evidence>
<keyword evidence="2" id="KW-0472">Membrane</keyword>
<sequence length="358" mass="39409">MFKSITLLHVSVLIVASVAATLDHCSIIISELQLTAPKVPQEFIELKASEACDLPLDLSPYSLVLWSANKSTIILKNQARFSGSNCSQLTKRYLVIGTDSLGSSPDGQFCSFSDFAKDWPKGLNAFIDKGNDKTNALVLYRDIQHGLYNVHPDTFLTEETAQRDKILDWLFFAKNGKFGEAIRALLIPLYNVGPAGHTAENVYFRLKEDDGAAATSQNKSSFGFCCEHTRVAGQWPLGFKYSRPTPGEANNCHPTDRYALDSVHGTYKPAWDRCDVQFITHVFDKEGVNIEITGMVKRDVVNSGESLKIGLGVGLFMLGAAVLLAGAVLFDRQRRQRSSSQETIVSTSEQSVLDMTGN</sequence>
<feature type="region of interest" description="Disordered" evidence="1">
    <location>
        <begin position="339"/>
        <end position="358"/>
    </location>
</feature>
<reference evidence="5" key="1">
    <citation type="submission" date="2017-01" db="EMBL/GenBank/DDBJ databases">
        <title>Comparative genomics of anhydrobiosis in the tardigrade Hypsibius dujardini.</title>
        <authorList>
            <person name="Yoshida Y."/>
            <person name="Koutsovoulos G."/>
            <person name="Laetsch D."/>
            <person name="Stevens L."/>
            <person name="Kumar S."/>
            <person name="Horikawa D."/>
            <person name="Ishino K."/>
            <person name="Komine S."/>
            <person name="Tomita M."/>
            <person name="Blaxter M."/>
            <person name="Arakawa K."/>
        </authorList>
    </citation>
    <scope>NUCLEOTIDE SEQUENCE [LARGE SCALE GENOMIC DNA]</scope>
    <source>
        <strain evidence="5">Z151</strain>
    </source>
</reference>
<proteinExistence type="predicted"/>
<comment type="caution">
    <text evidence="4">The sequence shown here is derived from an EMBL/GenBank/DDBJ whole genome shotgun (WGS) entry which is preliminary data.</text>
</comment>
<keyword evidence="2" id="KW-0812">Transmembrane</keyword>
<feature type="compositionally biased region" description="Polar residues" evidence="1">
    <location>
        <begin position="342"/>
        <end position="358"/>
    </location>
</feature>
<keyword evidence="2" id="KW-1133">Transmembrane helix</keyword>
<organism evidence="4 5">
    <name type="scientific">Hypsibius exemplaris</name>
    <name type="common">Freshwater tardigrade</name>
    <dbReference type="NCBI Taxonomy" id="2072580"/>
    <lineage>
        <taxon>Eukaryota</taxon>
        <taxon>Metazoa</taxon>
        <taxon>Ecdysozoa</taxon>
        <taxon>Tardigrada</taxon>
        <taxon>Eutardigrada</taxon>
        <taxon>Parachela</taxon>
        <taxon>Hypsibioidea</taxon>
        <taxon>Hypsibiidae</taxon>
        <taxon>Hypsibius</taxon>
    </lineage>
</organism>
<keyword evidence="5" id="KW-1185">Reference proteome</keyword>
<protein>
    <submittedName>
        <fullName evidence="4">Uncharacterized protein</fullName>
    </submittedName>
</protein>
<feature type="signal peptide" evidence="3">
    <location>
        <begin position="1"/>
        <end position="20"/>
    </location>
</feature>
<gene>
    <name evidence="4" type="ORF">BV898_10242</name>
</gene>
<dbReference type="AlphaFoldDB" id="A0A1W0WKC2"/>
<feature type="transmembrane region" description="Helical" evidence="2">
    <location>
        <begin position="309"/>
        <end position="330"/>
    </location>
</feature>
<evidence type="ECO:0000256" key="1">
    <source>
        <dbReference type="SAM" id="MobiDB-lite"/>
    </source>
</evidence>
<dbReference type="Proteomes" id="UP000192578">
    <property type="component" value="Unassembled WGS sequence"/>
</dbReference>
<evidence type="ECO:0000313" key="4">
    <source>
        <dbReference type="EMBL" id="OQV15655.1"/>
    </source>
</evidence>